<dbReference type="EMBL" id="JBHUHD010000004">
    <property type="protein sequence ID" value="MFD2143540.1"/>
    <property type="molecule type" value="Genomic_DNA"/>
</dbReference>
<evidence type="ECO:0000313" key="9">
    <source>
        <dbReference type="Proteomes" id="UP001597299"/>
    </source>
</evidence>
<name>A0ABW4Z4R8_9HYPH</name>
<accession>A0ABW4Z4R8</accession>
<keyword evidence="5 7" id="KW-1133">Transmembrane helix</keyword>
<evidence type="ECO:0000256" key="6">
    <source>
        <dbReference type="ARBA" id="ARBA00023136"/>
    </source>
</evidence>
<dbReference type="RefSeq" id="WP_213352836.1">
    <property type="nucleotide sequence ID" value="NZ_JAHBGB010000030.1"/>
</dbReference>
<evidence type="ECO:0000256" key="3">
    <source>
        <dbReference type="ARBA" id="ARBA00022475"/>
    </source>
</evidence>
<feature type="transmembrane region" description="Helical" evidence="7">
    <location>
        <begin position="81"/>
        <end position="101"/>
    </location>
</feature>
<feature type="transmembrane region" description="Helical" evidence="7">
    <location>
        <begin position="420"/>
        <end position="437"/>
    </location>
</feature>
<keyword evidence="2" id="KW-0813">Transport</keyword>
<proteinExistence type="predicted"/>
<evidence type="ECO:0000256" key="5">
    <source>
        <dbReference type="ARBA" id="ARBA00022989"/>
    </source>
</evidence>
<organism evidence="8 9">
    <name type="scientific">Ancylobacter oerskovii</name>
    <dbReference type="NCBI Taxonomy" id="459519"/>
    <lineage>
        <taxon>Bacteria</taxon>
        <taxon>Pseudomonadati</taxon>
        <taxon>Pseudomonadota</taxon>
        <taxon>Alphaproteobacteria</taxon>
        <taxon>Hyphomicrobiales</taxon>
        <taxon>Xanthobacteraceae</taxon>
        <taxon>Ancylobacter</taxon>
    </lineage>
</organism>
<protein>
    <submittedName>
        <fullName evidence="8">FUSC family protein</fullName>
    </submittedName>
</protein>
<keyword evidence="6 7" id="KW-0472">Membrane</keyword>
<feature type="transmembrane region" description="Helical" evidence="7">
    <location>
        <begin position="476"/>
        <end position="496"/>
    </location>
</feature>
<evidence type="ECO:0000256" key="2">
    <source>
        <dbReference type="ARBA" id="ARBA00022448"/>
    </source>
</evidence>
<gene>
    <name evidence="8" type="ORF">ACFSNC_24410</name>
</gene>
<keyword evidence="3" id="KW-1003">Cell membrane</keyword>
<evidence type="ECO:0000256" key="7">
    <source>
        <dbReference type="SAM" id="Phobius"/>
    </source>
</evidence>
<feature type="transmembrane region" description="Helical" evidence="7">
    <location>
        <begin position="444"/>
        <end position="464"/>
    </location>
</feature>
<dbReference type="PANTHER" id="PTHR30509:SF9">
    <property type="entry name" value="MULTIDRUG RESISTANCE PROTEIN MDTO"/>
    <property type="match status" value="1"/>
</dbReference>
<dbReference type="Pfam" id="PF04632">
    <property type="entry name" value="FUSC"/>
    <property type="match status" value="1"/>
</dbReference>
<comment type="subcellular location">
    <subcellularLocation>
        <location evidence="1">Cell membrane</location>
        <topology evidence="1">Multi-pass membrane protein</topology>
    </subcellularLocation>
</comment>
<dbReference type="Proteomes" id="UP001597299">
    <property type="component" value="Unassembled WGS sequence"/>
</dbReference>
<feature type="transmembrane region" description="Helical" evidence="7">
    <location>
        <begin position="392"/>
        <end position="414"/>
    </location>
</feature>
<evidence type="ECO:0000256" key="4">
    <source>
        <dbReference type="ARBA" id="ARBA00022692"/>
    </source>
</evidence>
<feature type="transmembrane region" description="Helical" evidence="7">
    <location>
        <begin position="40"/>
        <end position="69"/>
    </location>
</feature>
<dbReference type="PANTHER" id="PTHR30509">
    <property type="entry name" value="P-HYDROXYBENZOIC ACID EFFLUX PUMP SUBUNIT-RELATED"/>
    <property type="match status" value="1"/>
</dbReference>
<evidence type="ECO:0000256" key="1">
    <source>
        <dbReference type="ARBA" id="ARBA00004651"/>
    </source>
</evidence>
<feature type="transmembrane region" description="Helical" evidence="7">
    <location>
        <begin position="162"/>
        <end position="186"/>
    </location>
</feature>
<reference evidence="9" key="1">
    <citation type="journal article" date="2019" name="Int. J. Syst. Evol. Microbiol.">
        <title>The Global Catalogue of Microorganisms (GCM) 10K type strain sequencing project: providing services to taxonomists for standard genome sequencing and annotation.</title>
        <authorList>
            <consortium name="The Broad Institute Genomics Platform"/>
            <consortium name="The Broad Institute Genome Sequencing Center for Infectious Disease"/>
            <person name="Wu L."/>
            <person name="Ma J."/>
        </authorList>
    </citation>
    <scope>NUCLEOTIDE SEQUENCE [LARGE SCALE GENOMIC DNA]</scope>
    <source>
        <strain evidence="9">CCM 7435</strain>
    </source>
</reference>
<evidence type="ECO:0000313" key="8">
    <source>
        <dbReference type="EMBL" id="MFD2143540.1"/>
    </source>
</evidence>
<keyword evidence="4 7" id="KW-0812">Transmembrane</keyword>
<dbReference type="InterPro" id="IPR006726">
    <property type="entry name" value="PHBA_efflux_AaeB/fusaric-R"/>
</dbReference>
<sequence length="602" mass="62875">MAMAGASDAPDRPPAPRSLLSQAVADLAPFPGRAALTWRIALLCALVSATAMLFQTPEAAISCYLIIFLMKPDAVQNIGTAIGLILLVALVVLALIPIINATVETPLLRLLAIALVSFIFLFIGAASQLGEIGGVIGLVFAFLLTLVNMAPVADAVTFGLRYAAYMAMMPMAWMIAFNLVLGLSPVRLLRATLRERLEACADAIASGAPARHEALAELLRADNAALEKQAGFVRLLNLVRRRNAAQIARDVRASYRLMLAASGLPDDLDPASRTDILAALHAAIAALDAGEQPPMPPAPDIAAGAAESEIFAALAIIAGAPEGEVVAAPKAPFLFPDALSNPAYQRFALKTTAAAVICYLIYTGLDWSGIHTAMITCYVAALGTTGETVHKLGLRIFGCLIGAAMGMAAILFVMPQLETVGGLMVLVFAGVLVGAWVSTGPERIAYGGVQVALAFLLTVLQGFGPATSLDTAWDRVVGILLGNVVIYLIFTHLWPVPIESAVRAHLKAALAGVSRIATLAPELRPHAVQDAALVGSEIGKAAELVALVPFEPPAIRAAPEVEAVLRATTAEIGQLVRDVYLARVPAASVEESLARLDATVAT</sequence>
<feature type="transmembrane region" description="Helical" evidence="7">
    <location>
        <begin position="132"/>
        <end position="150"/>
    </location>
</feature>
<comment type="caution">
    <text evidence="8">The sequence shown here is derived from an EMBL/GenBank/DDBJ whole genome shotgun (WGS) entry which is preliminary data.</text>
</comment>
<feature type="transmembrane region" description="Helical" evidence="7">
    <location>
        <begin position="107"/>
        <end position="125"/>
    </location>
</feature>
<keyword evidence="9" id="KW-1185">Reference proteome</keyword>